<evidence type="ECO:0000256" key="1">
    <source>
        <dbReference type="ARBA" id="ARBA00022598"/>
    </source>
</evidence>
<dbReference type="GO" id="GO:0005737">
    <property type="term" value="C:cytoplasm"/>
    <property type="evidence" value="ECO:0007669"/>
    <property type="project" value="TreeGrafter"/>
</dbReference>
<proteinExistence type="predicted"/>
<feature type="non-terminal residue" evidence="5">
    <location>
        <position position="72"/>
    </location>
</feature>
<evidence type="ECO:0000259" key="4">
    <source>
        <dbReference type="Pfam" id="PF01406"/>
    </source>
</evidence>
<dbReference type="InterPro" id="IPR032678">
    <property type="entry name" value="tRNA-synt_1_cat_dom"/>
</dbReference>
<dbReference type="InterPro" id="IPR014729">
    <property type="entry name" value="Rossmann-like_a/b/a_fold"/>
</dbReference>
<dbReference type="InterPro" id="IPR024909">
    <property type="entry name" value="Cys-tRNA/MSH_ligase"/>
</dbReference>
<accession>X0RZN3</accession>
<keyword evidence="2" id="KW-0547">Nucleotide-binding</keyword>
<dbReference type="PANTHER" id="PTHR10890:SF3">
    <property type="entry name" value="CYSTEINE--TRNA LIGASE, CYTOPLASMIC"/>
    <property type="match status" value="1"/>
</dbReference>
<organism evidence="5">
    <name type="scientific">marine sediment metagenome</name>
    <dbReference type="NCBI Taxonomy" id="412755"/>
    <lineage>
        <taxon>unclassified sequences</taxon>
        <taxon>metagenomes</taxon>
        <taxon>ecological metagenomes</taxon>
    </lineage>
</organism>
<dbReference type="AlphaFoldDB" id="X0RZN3"/>
<evidence type="ECO:0000313" key="5">
    <source>
        <dbReference type="EMBL" id="GAF69182.1"/>
    </source>
</evidence>
<dbReference type="GO" id="GO:0005524">
    <property type="term" value="F:ATP binding"/>
    <property type="evidence" value="ECO:0007669"/>
    <property type="project" value="UniProtKB-KW"/>
</dbReference>
<dbReference type="EMBL" id="BARS01006476">
    <property type="protein sequence ID" value="GAF69182.1"/>
    <property type="molecule type" value="Genomic_DNA"/>
</dbReference>
<protein>
    <recommendedName>
        <fullName evidence="4">tRNA synthetases class I catalytic domain-containing protein</fullName>
    </recommendedName>
</protein>
<reference evidence="5" key="1">
    <citation type="journal article" date="2014" name="Front. Microbiol.">
        <title>High frequency of phylogenetically diverse reductive dehalogenase-homologous genes in deep subseafloor sedimentary metagenomes.</title>
        <authorList>
            <person name="Kawai M."/>
            <person name="Futagami T."/>
            <person name="Toyoda A."/>
            <person name="Takaki Y."/>
            <person name="Nishi S."/>
            <person name="Hori S."/>
            <person name="Arai W."/>
            <person name="Tsubouchi T."/>
            <person name="Morono Y."/>
            <person name="Uchiyama I."/>
            <person name="Ito T."/>
            <person name="Fujiyama A."/>
            <person name="Inagaki F."/>
            <person name="Takami H."/>
        </authorList>
    </citation>
    <scope>NUCLEOTIDE SEQUENCE</scope>
    <source>
        <strain evidence="5">Expedition CK06-06</strain>
    </source>
</reference>
<evidence type="ECO:0000256" key="2">
    <source>
        <dbReference type="ARBA" id="ARBA00022741"/>
    </source>
</evidence>
<dbReference type="Gene3D" id="3.40.50.620">
    <property type="entry name" value="HUPs"/>
    <property type="match status" value="1"/>
</dbReference>
<gene>
    <name evidence="5" type="ORF">S01H1_12601</name>
</gene>
<keyword evidence="3" id="KW-0067">ATP-binding</keyword>
<sequence>MALKLYNTLTRKKEAFEPLTEGEVRMYNCGPTVYDFAHIGNFRAYVFADLLRRYLEYSGYNVRQVMNITDVG</sequence>
<evidence type="ECO:0000256" key="3">
    <source>
        <dbReference type="ARBA" id="ARBA00022840"/>
    </source>
</evidence>
<feature type="domain" description="tRNA synthetases class I catalytic" evidence="4">
    <location>
        <begin position="16"/>
        <end position="71"/>
    </location>
</feature>
<dbReference type="GO" id="GO:0004817">
    <property type="term" value="F:cysteine-tRNA ligase activity"/>
    <property type="evidence" value="ECO:0007669"/>
    <property type="project" value="TreeGrafter"/>
</dbReference>
<dbReference type="PANTHER" id="PTHR10890">
    <property type="entry name" value="CYSTEINYL-TRNA SYNTHETASE"/>
    <property type="match status" value="1"/>
</dbReference>
<dbReference type="Pfam" id="PF01406">
    <property type="entry name" value="tRNA-synt_1e"/>
    <property type="match status" value="1"/>
</dbReference>
<dbReference type="GO" id="GO:0006423">
    <property type="term" value="P:cysteinyl-tRNA aminoacylation"/>
    <property type="evidence" value="ECO:0007669"/>
    <property type="project" value="TreeGrafter"/>
</dbReference>
<name>X0RZN3_9ZZZZ</name>
<dbReference type="SUPFAM" id="SSF52374">
    <property type="entry name" value="Nucleotidylyl transferase"/>
    <property type="match status" value="1"/>
</dbReference>
<keyword evidence="1" id="KW-0436">Ligase</keyword>
<comment type="caution">
    <text evidence="5">The sequence shown here is derived from an EMBL/GenBank/DDBJ whole genome shotgun (WGS) entry which is preliminary data.</text>
</comment>